<evidence type="ECO:0000313" key="2">
    <source>
        <dbReference type="Proteomes" id="UP001595625"/>
    </source>
</evidence>
<comment type="caution">
    <text evidence="1">The sequence shown here is derived from an EMBL/GenBank/DDBJ whole genome shotgun (WGS) entry which is preliminary data.</text>
</comment>
<protein>
    <submittedName>
        <fullName evidence="1">Uncharacterized protein</fullName>
    </submittedName>
</protein>
<organism evidence="1 2">
    <name type="scientific">Planomicrobium okeanokoites</name>
    <name type="common">Planococcus okeanokoites</name>
    <name type="synonym">Flavobacterium okeanokoites</name>
    <dbReference type="NCBI Taxonomy" id="244"/>
    <lineage>
        <taxon>Bacteria</taxon>
        <taxon>Bacillati</taxon>
        <taxon>Bacillota</taxon>
        <taxon>Bacilli</taxon>
        <taxon>Bacillales</taxon>
        <taxon>Caryophanaceae</taxon>
        <taxon>Planomicrobium</taxon>
    </lineage>
</organism>
<gene>
    <name evidence="1" type="ORF">ACFOEJ_06410</name>
</gene>
<keyword evidence="2" id="KW-1185">Reference proteome</keyword>
<sequence length="52" mass="6352">MTEQLNEERKAERLMPIDAAYVSETIQSRVKDPLHRLIRRNYMNKTKHNRNR</sequence>
<dbReference type="RefSeq" id="WP_165850195.1">
    <property type="nucleotide sequence ID" value="NZ_JBHRUJ010000010.1"/>
</dbReference>
<evidence type="ECO:0000313" key="1">
    <source>
        <dbReference type="EMBL" id="MFC3210695.1"/>
    </source>
</evidence>
<reference evidence="2" key="1">
    <citation type="journal article" date="2019" name="Int. J. Syst. Evol. Microbiol.">
        <title>The Global Catalogue of Microorganisms (GCM) 10K type strain sequencing project: providing services to taxonomists for standard genome sequencing and annotation.</title>
        <authorList>
            <consortium name="The Broad Institute Genomics Platform"/>
            <consortium name="The Broad Institute Genome Sequencing Center for Infectious Disease"/>
            <person name="Wu L."/>
            <person name="Ma J."/>
        </authorList>
    </citation>
    <scope>NUCLEOTIDE SEQUENCE [LARGE SCALE GENOMIC DNA]</scope>
    <source>
        <strain evidence="2">CCM 320</strain>
    </source>
</reference>
<dbReference type="Proteomes" id="UP001595625">
    <property type="component" value="Unassembled WGS sequence"/>
</dbReference>
<proteinExistence type="predicted"/>
<name>A0ABV7KMN0_PLAOK</name>
<dbReference type="EMBL" id="JBHRUJ010000010">
    <property type="protein sequence ID" value="MFC3210695.1"/>
    <property type="molecule type" value="Genomic_DNA"/>
</dbReference>
<accession>A0ABV7KMN0</accession>